<dbReference type="Pfam" id="PF15780">
    <property type="entry name" value="ASH"/>
    <property type="match status" value="1"/>
</dbReference>
<evidence type="ECO:0000259" key="3">
    <source>
        <dbReference type="Pfam" id="PF15780"/>
    </source>
</evidence>
<name>A0A183J226_9BILA</name>
<reference evidence="4 5" key="2">
    <citation type="submission" date="2018-11" db="EMBL/GenBank/DDBJ databases">
        <authorList>
            <consortium name="Pathogen Informatics"/>
        </authorList>
    </citation>
    <scope>NUCLEOTIDE SEQUENCE [LARGE SCALE GENOMIC DNA]</scope>
</reference>
<proteinExistence type="predicted"/>
<feature type="domain" description="Abnormal spindle-like microcephaly-associated protein ASH" evidence="3">
    <location>
        <begin position="6"/>
        <end position="96"/>
    </location>
</feature>
<evidence type="ECO:0000313" key="4">
    <source>
        <dbReference type="EMBL" id="VDP27376.1"/>
    </source>
</evidence>
<dbReference type="AlphaFoldDB" id="A0A183J226"/>
<dbReference type="WBParaSite" id="SBAD_0001027501-mRNA-1">
    <property type="protein sequence ID" value="SBAD_0001027501-mRNA-1"/>
    <property type="gene ID" value="SBAD_0001027501"/>
</dbReference>
<organism evidence="6">
    <name type="scientific">Soboliphyme baturini</name>
    <dbReference type="NCBI Taxonomy" id="241478"/>
    <lineage>
        <taxon>Eukaryota</taxon>
        <taxon>Metazoa</taxon>
        <taxon>Ecdysozoa</taxon>
        <taxon>Nematoda</taxon>
        <taxon>Enoplea</taxon>
        <taxon>Dorylaimia</taxon>
        <taxon>Dioctophymatida</taxon>
        <taxon>Dioctophymatoidea</taxon>
        <taxon>Soboliphymatidae</taxon>
        <taxon>Soboliphyme</taxon>
    </lineage>
</organism>
<gene>
    <name evidence="4" type="ORF">SBAD_LOCUS9924</name>
</gene>
<evidence type="ECO:0000256" key="1">
    <source>
        <dbReference type="ARBA" id="ARBA00004496"/>
    </source>
</evidence>
<evidence type="ECO:0000313" key="6">
    <source>
        <dbReference type="WBParaSite" id="SBAD_0001027501-mRNA-1"/>
    </source>
</evidence>
<comment type="subcellular location">
    <subcellularLocation>
        <location evidence="1">Cytoplasm</location>
    </subcellularLocation>
</comment>
<accession>A0A183J226</accession>
<keyword evidence="2" id="KW-0963">Cytoplasm</keyword>
<keyword evidence="5" id="KW-1185">Reference proteome</keyword>
<sequence length="172" mass="19284">MAEESVLVLAKFMKPPYVSFPEVVVGGVRFVELSVVNEASFNVTVKVEKFPWKRGDLTVSRTEFGVCANGKENLTFTWRPMTDGNMRETVLFYVSSSMGIGFKVQAILLGSCSCAEDTTNKESLVKMRKRMASKCETALTATKRRRYLKQESAVRQPFSSVQNSGKLICMRL</sequence>
<protein>
    <submittedName>
        <fullName evidence="6">ASH domain-containing protein</fullName>
    </submittedName>
</protein>
<dbReference type="GO" id="GO:0005737">
    <property type="term" value="C:cytoplasm"/>
    <property type="evidence" value="ECO:0007669"/>
    <property type="project" value="UniProtKB-SubCell"/>
</dbReference>
<dbReference type="EMBL" id="UZAM01013360">
    <property type="protein sequence ID" value="VDP27376.1"/>
    <property type="molecule type" value="Genomic_DNA"/>
</dbReference>
<dbReference type="Proteomes" id="UP000270296">
    <property type="component" value="Unassembled WGS sequence"/>
</dbReference>
<dbReference type="InterPro" id="IPR031549">
    <property type="entry name" value="ASH"/>
</dbReference>
<reference evidence="6" key="1">
    <citation type="submission" date="2016-06" db="UniProtKB">
        <authorList>
            <consortium name="WormBaseParasite"/>
        </authorList>
    </citation>
    <scope>IDENTIFICATION</scope>
</reference>
<evidence type="ECO:0000256" key="2">
    <source>
        <dbReference type="ARBA" id="ARBA00022490"/>
    </source>
</evidence>
<evidence type="ECO:0000313" key="5">
    <source>
        <dbReference type="Proteomes" id="UP000270296"/>
    </source>
</evidence>